<keyword evidence="7 15" id="KW-0328">Glycosyltransferase</keyword>
<evidence type="ECO:0000256" key="9">
    <source>
        <dbReference type="ARBA" id="ARBA00022723"/>
    </source>
</evidence>
<keyword evidence="8 15" id="KW-0808">Transferase</keyword>
<dbReference type="GO" id="GO:0006166">
    <property type="term" value="P:purine ribonucleoside salvage"/>
    <property type="evidence" value="ECO:0007669"/>
    <property type="project" value="UniProtKB-KW"/>
</dbReference>
<dbReference type="GO" id="GO:0006178">
    <property type="term" value="P:guanine salvage"/>
    <property type="evidence" value="ECO:0007669"/>
    <property type="project" value="TreeGrafter"/>
</dbReference>
<dbReference type="Proteomes" id="UP000235460">
    <property type="component" value="Unassembled WGS sequence"/>
</dbReference>
<dbReference type="NCBIfam" id="TIGR01203">
    <property type="entry name" value="HGPRTase"/>
    <property type="match status" value="1"/>
</dbReference>
<evidence type="ECO:0000256" key="14">
    <source>
        <dbReference type="ARBA" id="ARBA00049402"/>
    </source>
</evidence>
<dbReference type="GO" id="GO:0052657">
    <property type="term" value="F:guanine phosphoribosyltransferase activity"/>
    <property type="evidence" value="ECO:0007669"/>
    <property type="project" value="RHEA"/>
</dbReference>
<dbReference type="GO" id="GO:0032263">
    <property type="term" value="P:GMP salvage"/>
    <property type="evidence" value="ECO:0007669"/>
    <property type="project" value="TreeGrafter"/>
</dbReference>
<dbReference type="GO" id="GO:0000166">
    <property type="term" value="F:nucleotide binding"/>
    <property type="evidence" value="ECO:0007669"/>
    <property type="project" value="UniProtKB-KW"/>
</dbReference>
<keyword evidence="9 15" id="KW-0479">Metal-binding</keyword>
<evidence type="ECO:0000256" key="11">
    <source>
        <dbReference type="ARBA" id="ARBA00022741"/>
    </source>
</evidence>
<comment type="cofactor">
    <cofactor evidence="1 15">
        <name>Mg(2+)</name>
        <dbReference type="ChEBI" id="CHEBI:18420"/>
    </cofactor>
</comment>
<feature type="domain" description="Phosphoribosyltransferase" evidence="16">
    <location>
        <begin position="16"/>
        <end position="164"/>
    </location>
</feature>
<evidence type="ECO:0000256" key="5">
    <source>
        <dbReference type="ARBA" id="ARBA00011895"/>
    </source>
</evidence>
<comment type="subcellular location">
    <subcellularLocation>
        <location evidence="2 15">Cytoplasm</location>
    </subcellularLocation>
</comment>
<gene>
    <name evidence="17" type="primary">hpt</name>
    <name evidence="17" type="ORF">C0190_04095</name>
</gene>
<dbReference type="GO" id="GO:0004422">
    <property type="term" value="F:hypoxanthine phosphoribosyltransferase activity"/>
    <property type="evidence" value="ECO:0007669"/>
    <property type="project" value="InterPro"/>
</dbReference>
<proteinExistence type="inferred from homology"/>
<dbReference type="AlphaFoldDB" id="A0A2N7PNM9"/>
<evidence type="ECO:0000256" key="7">
    <source>
        <dbReference type="ARBA" id="ARBA00022676"/>
    </source>
</evidence>
<name>A0A2N7PNM9_9BACT</name>
<dbReference type="UniPathway" id="UPA00591">
    <property type="reaction ID" value="UER00648"/>
</dbReference>
<evidence type="ECO:0000256" key="3">
    <source>
        <dbReference type="ARBA" id="ARBA00004669"/>
    </source>
</evidence>
<comment type="pathway">
    <text evidence="3 15">Purine metabolism; IMP biosynthesis via salvage pathway; IMP from hypoxanthine: step 1/1.</text>
</comment>
<dbReference type="InterPro" id="IPR029057">
    <property type="entry name" value="PRTase-like"/>
</dbReference>
<reference evidence="17 18" key="1">
    <citation type="submission" date="2018-01" db="EMBL/GenBank/DDBJ databases">
        <title>Metagenomic assembled genomes from two thermal pools in the Uzon Caldera, Kamchatka, Russia.</title>
        <authorList>
            <person name="Wilkins L."/>
            <person name="Ettinger C."/>
        </authorList>
    </citation>
    <scope>NUCLEOTIDE SEQUENCE [LARGE SCALE GENOMIC DNA]</scope>
    <source>
        <strain evidence="17">ZAV-08</strain>
    </source>
</reference>
<dbReference type="GO" id="GO:0000287">
    <property type="term" value="F:magnesium ion binding"/>
    <property type="evidence" value="ECO:0007669"/>
    <property type="project" value="TreeGrafter"/>
</dbReference>
<keyword evidence="10 15" id="KW-0660">Purine salvage</keyword>
<evidence type="ECO:0000313" key="17">
    <source>
        <dbReference type="EMBL" id="PMP67096.1"/>
    </source>
</evidence>
<evidence type="ECO:0000256" key="15">
    <source>
        <dbReference type="RuleBase" id="RU364099"/>
    </source>
</evidence>
<dbReference type="FunFam" id="3.40.50.2020:FF:000006">
    <property type="entry name" value="Hypoxanthine phosphoribosyltransferase"/>
    <property type="match status" value="1"/>
</dbReference>
<evidence type="ECO:0000259" key="16">
    <source>
        <dbReference type="Pfam" id="PF00156"/>
    </source>
</evidence>
<comment type="caution">
    <text evidence="17">The sequence shown here is derived from an EMBL/GenBank/DDBJ whole genome shotgun (WGS) entry which is preliminary data.</text>
</comment>
<keyword evidence="11 15" id="KW-0547">Nucleotide-binding</keyword>
<evidence type="ECO:0000256" key="1">
    <source>
        <dbReference type="ARBA" id="ARBA00001946"/>
    </source>
</evidence>
<comment type="similarity">
    <text evidence="4 15">Belongs to the purine/pyrimidine phosphoribosyltransferase family.</text>
</comment>
<dbReference type="GO" id="GO:0046100">
    <property type="term" value="P:hypoxanthine metabolic process"/>
    <property type="evidence" value="ECO:0007669"/>
    <property type="project" value="TreeGrafter"/>
</dbReference>
<keyword evidence="6 15" id="KW-0963">Cytoplasm</keyword>
<evidence type="ECO:0000256" key="4">
    <source>
        <dbReference type="ARBA" id="ARBA00008391"/>
    </source>
</evidence>
<evidence type="ECO:0000313" key="18">
    <source>
        <dbReference type="Proteomes" id="UP000235460"/>
    </source>
</evidence>
<comment type="catalytic activity">
    <reaction evidence="14">
        <text>IMP + diphosphate = hypoxanthine + 5-phospho-alpha-D-ribose 1-diphosphate</text>
        <dbReference type="Rhea" id="RHEA:17973"/>
        <dbReference type="ChEBI" id="CHEBI:17368"/>
        <dbReference type="ChEBI" id="CHEBI:33019"/>
        <dbReference type="ChEBI" id="CHEBI:58017"/>
        <dbReference type="ChEBI" id="CHEBI:58053"/>
        <dbReference type="EC" id="2.4.2.8"/>
    </reaction>
    <physiologicalReaction direction="right-to-left" evidence="14">
        <dbReference type="Rhea" id="RHEA:17975"/>
    </physiologicalReaction>
</comment>
<dbReference type="PANTHER" id="PTHR43340">
    <property type="entry name" value="HYPOXANTHINE-GUANINE PHOSPHORIBOSYLTRANSFERASE"/>
    <property type="match status" value="1"/>
</dbReference>
<dbReference type="SUPFAM" id="SSF53271">
    <property type="entry name" value="PRTase-like"/>
    <property type="match status" value="1"/>
</dbReference>
<dbReference type="Pfam" id="PF00156">
    <property type="entry name" value="Pribosyltran"/>
    <property type="match status" value="1"/>
</dbReference>
<dbReference type="GO" id="GO:0005829">
    <property type="term" value="C:cytosol"/>
    <property type="evidence" value="ECO:0007669"/>
    <property type="project" value="TreeGrafter"/>
</dbReference>
<sequence length="181" mass="21085">MKKEISQEKLRLVLSKEEILRKVKELAEKIDKDFNEEPLILIGTLKGAFIFLADLVRNLKNPNIQIDFIRVKSYGMSDTSSERIEITKEIEIPLEGKNVILVEDIVDTGLTLKYLYDYIKNFNPKSFKICALIDKKERRKVEVLIDYVGFEIEKGFLVGYGLDFAEKFRHLPDIKEVIKDE</sequence>
<evidence type="ECO:0000256" key="6">
    <source>
        <dbReference type="ARBA" id="ARBA00022490"/>
    </source>
</evidence>
<dbReference type="InterPro" id="IPR005904">
    <property type="entry name" value="Hxn_phspho_trans"/>
</dbReference>
<dbReference type="GO" id="GO:0032264">
    <property type="term" value="P:IMP salvage"/>
    <property type="evidence" value="ECO:0007669"/>
    <property type="project" value="UniProtKB-UniPathway"/>
</dbReference>
<dbReference type="Gene3D" id="3.40.50.2020">
    <property type="match status" value="1"/>
</dbReference>
<evidence type="ECO:0000256" key="12">
    <source>
        <dbReference type="ARBA" id="ARBA00022842"/>
    </source>
</evidence>
<comment type="catalytic activity">
    <reaction evidence="13">
        <text>GMP + diphosphate = guanine + 5-phospho-alpha-D-ribose 1-diphosphate</text>
        <dbReference type="Rhea" id="RHEA:25424"/>
        <dbReference type="ChEBI" id="CHEBI:16235"/>
        <dbReference type="ChEBI" id="CHEBI:33019"/>
        <dbReference type="ChEBI" id="CHEBI:58017"/>
        <dbReference type="ChEBI" id="CHEBI:58115"/>
        <dbReference type="EC" id="2.4.2.8"/>
    </reaction>
    <physiologicalReaction direction="right-to-left" evidence="13">
        <dbReference type="Rhea" id="RHEA:25426"/>
    </physiologicalReaction>
</comment>
<dbReference type="InterPro" id="IPR050408">
    <property type="entry name" value="HGPRT"/>
</dbReference>
<evidence type="ECO:0000256" key="10">
    <source>
        <dbReference type="ARBA" id="ARBA00022726"/>
    </source>
</evidence>
<evidence type="ECO:0000256" key="8">
    <source>
        <dbReference type="ARBA" id="ARBA00022679"/>
    </source>
</evidence>
<dbReference type="InterPro" id="IPR000836">
    <property type="entry name" value="PRTase_dom"/>
</dbReference>
<dbReference type="EC" id="2.4.2.8" evidence="5 15"/>
<keyword evidence="12 15" id="KW-0460">Magnesium</keyword>
<accession>A0A2N7PNM9</accession>
<evidence type="ECO:0000256" key="13">
    <source>
        <dbReference type="ARBA" id="ARBA00048811"/>
    </source>
</evidence>
<protein>
    <recommendedName>
        <fullName evidence="5 15">Hypoxanthine phosphoribosyltransferase</fullName>
        <ecNumber evidence="5 15">2.4.2.8</ecNumber>
    </recommendedName>
</protein>
<dbReference type="CDD" id="cd06223">
    <property type="entry name" value="PRTases_typeI"/>
    <property type="match status" value="1"/>
</dbReference>
<evidence type="ECO:0000256" key="2">
    <source>
        <dbReference type="ARBA" id="ARBA00004496"/>
    </source>
</evidence>
<dbReference type="EMBL" id="PNIK01000059">
    <property type="protein sequence ID" value="PMP67096.1"/>
    <property type="molecule type" value="Genomic_DNA"/>
</dbReference>
<organism evidence="17 18">
    <name type="scientific">Thermodesulfobacterium geofontis</name>
    <dbReference type="NCBI Taxonomy" id="1295609"/>
    <lineage>
        <taxon>Bacteria</taxon>
        <taxon>Pseudomonadati</taxon>
        <taxon>Thermodesulfobacteriota</taxon>
        <taxon>Thermodesulfobacteria</taxon>
        <taxon>Thermodesulfobacteriales</taxon>
        <taxon>Thermodesulfobacteriaceae</taxon>
        <taxon>Thermodesulfobacterium</taxon>
    </lineage>
</organism>
<dbReference type="PANTHER" id="PTHR43340:SF1">
    <property type="entry name" value="HYPOXANTHINE PHOSPHORIBOSYLTRANSFERASE"/>
    <property type="match status" value="1"/>
</dbReference>